<organism evidence="3 4">
    <name type="scientific">Eucalyptus globulus</name>
    <name type="common">Tasmanian blue gum</name>
    <dbReference type="NCBI Taxonomy" id="34317"/>
    <lineage>
        <taxon>Eukaryota</taxon>
        <taxon>Viridiplantae</taxon>
        <taxon>Streptophyta</taxon>
        <taxon>Embryophyta</taxon>
        <taxon>Tracheophyta</taxon>
        <taxon>Spermatophyta</taxon>
        <taxon>Magnoliopsida</taxon>
        <taxon>eudicotyledons</taxon>
        <taxon>Gunneridae</taxon>
        <taxon>Pentapetalae</taxon>
        <taxon>rosids</taxon>
        <taxon>malvids</taxon>
        <taxon>Myrtales</taxon>
        <taxon>Myrtaceae</taxon>
        <taxon>Myrtoideae</taxon>
        <taxon>Eucalypteae</taxon>
        <taxon>Eucalyptus</taxon>
    </lineage>
</organism>
<dbReference type="PANTHER" id="PTHR47950">
    <property type="entry name" value="CYTOCHROME P450, FAMILY 76, SUBFAMILY C, POLYPEPTIDE 5-RELATED"/>
    <property type="match status" value="1"/>
</dbReference>
<evidence type="ECO:0000313" key="4">
    <source>
        <dbReference type="Proteomes" id="UP001634007"/>
    </source>
</evidence>
<dbReference type="Proteomes" id="UP001634007">
    <property type="component" value="Unassembled WGS sequence"/>
</dbReference>
<dbReference type="EMBL" id="JBJKBG010000005">
    <property type="protein sequence ID" value="KAL3739382.1"/>
    <property type="molecule type" value="Genomic_DNA"/>
</dbReference>
<keyword evidence="2" id="KW-0479">Metal-binding</keyword>
<evidence type="ECO:0000313" key="3">
    <source>
        <dbReference type="EMBL" id="KAL3739382.1"/>
    </source>
</evidence>
<dbReference type="Gene3D" id="1.10.630.10">
    <property type="entry name" value="Cytochrome P450"/>
    <property type="match status" value="1"/>
</dbReference>
<dbReference type="InterPro" id="IPR036396">
    <property type="entry name" value="Cyt_P450_sf"/>
</dbReference>
<reference evidence="3 4" key="1">
    <citation type="submission" date="2024-11" db="EMBL/GenBank/DDBJ databases">
        <title>Chromosome-level genome assembly of Eucalyptus globulus Labill. provides insights into its genome evolution.</title>
        <authorList>
            <person name="Li X."/>
        </authorList>
    </citation>
    <scope>NUCLEOTIDE SEQUENCE [LARGE SCALE GENOMIC DNA]</scope>
    <source>
        <strain evidence="3">CL2024</strain>
        <tissue evidence="3">Fresh tender leaves</tissue>
    </source>
</reference>
<feature type="binding site" description="axial binding residue" evidence="2">
    <location>
        <position position="128"/>
    </location>
    <ligand>
        <name>heme</name>
        <dbReference type="ChEBI" id="CHEBI:30413"/>
    </ligand>
    <ligandPart>
        <name>Fe</name>
        <dbReference type="ChEBI" id="CHEBI:18248"/>
    </ligandPart>
</feature>
<keyword evidence="2" id="KW-0408">Iron</keyword>
<dbReference type="InterPro" id="IPR002401">
    <property type="entry name" value="Cyt_P450_E_grp-I"/>
</dbReference>
<gene>
    <name evidence="3" type="ORF">ACJRO7_020749</name>
</gene>
<dbReference type="SUPFAM" id="SSF48264">
    <property type="entry name" value="Cytochrome P450"/>
    <property type="match status" value="1"/>
</dbReference>
<dbReference type="PANTHER" id="PTHR47950:SF44">
    <property type="entry name" value="CYTOCHROME P450, FAMILY 76, SUBFAMILY C, POLYPEPTIDE 5-RELATED"/>
    <property type="match status" value="1"/>
</dbReference>
<evidence type="ECO:0000256" key="2">
    <source>
        <dbReference type="PIRSR" id="PIRSR602401-1"/>
    </source>
</evidence>
<accession>A0ABD3KJ50</accession>
<name>A0ABD3KJ50_EUCGL</name>
<evidence type="ECO:0008006" key="5">
    <source>
        <dbReference type="Google" id="ProtNLM"/>
    </source>
</evidence>
<comment type="caution">
    <text evidence="3">The sequence shown here is derived from an EMBL/GenBank/DDBJ whole genome shotgun (WGS) entry which is preliminary data.</text>
</comment>
<keyword evidence="4" id="KW-1185">Reference proteome</keyword>
<proteinExistence type="inferred from homology"/>
<dbReference type="InterPro" id="IPR001128">
    <property type="entry name" value="Cyt_P450"/>
</dbReference>
<keyword evidence="2" id="KW-0349">Heme</keyword>
<protein>
    <recommendedName>
        <fullName evidence="5">Cytochrome P450</fullName>
    </recommendedName>
</protein>
<dbReference type="PRINTS" id="PR00463">
    <property type="entry name" value="EP450I"/>
</dbReference>
<comment type="cofactor">
    <cofactor evidence="2">
        <name>heme</name>
        <dbReference type="ChEBI" id="CHEBI:30413"/>
    </cofactor>
</comment>
<dbReference type="Pfam" id="PF00067">
    <property type="entry name" value="p450"/>
    <property type="match status" value="1"/>
</dbReference>
<dbReference type="PRINTS" id="PR00385">
    <property type="entry name" value="P450"/>
</dbReference>
<comment type="similarity">
    <text evidence="1">Belongs to the cytochrome P450 family.</text>
</comment>
<sequence length="134" mass="15397">MAELLHNPEKIARAREELDQVVGGDGGTLQEPDIARLPYLQAIVKETLRLHPPVPLLIPHKAESDIEICRYRLPRHAQVLVNVWAMGRAPNVWPDQDSFSPERFLRREIDFKGRDFELIPFGSRRRMCPGIPLT</sequence>
<dbReference type="AlphaFoldDB" id="A0ABD3KJ50"/>
<evidence type="ECO:0000256" key="1">
    <source>
        <dbReference type="ARBA" id="ARBA00010617"/>
    </source>
</evidence>